<sequence length="74" mass="8383">MDYTTAQINRNFLIKVSGVNGEGKRLNTLVGVSGLLRLIGEKLANNLLTRAFKCMLDKCVCKLRRGLKITFYYK</sequence>
<dbReference type="EMBL" id="PUBV01000002">
    <property type="protein sequence ID" value="PWB09444.1"/>
    <property type="molecule type" value="Genomic_DNA"/>
</dbReference>
<keyword evidence="2" id="KW-1185">Reference proteome</keyword>
<dbReference type="AlphaFoldDB" id="A0A2V1J2U8"/>
<evidence type="ECO:0000313" key="1">
    <source>
        <dbReference type="EMBL" id="PWB09444.1"/>
    </source>
</evidence>
<name>A0A2V1J2U8_9BACT</name>
<protein>
    <submittedName>
        <fullName evidence="1">Ribosomal large subunit pseudouridine synthase B</fullName>
    </submittedName>
</protein>
<comment type="caution">
    <text evidence="1">The sequence shown here is derived from an EMBL/GenBank/DDBJ whole genome shotgun (WGS) entry which is preliminary data.</text>
</comment>
<accession>A0A2V1J2U8</accession>
<dbReference type="Proteomes" id="UP000244925">
    <property type="component" value="Unassembled WGS sequence"/>
</dbReference>
<organism evidence="1 2">
    <name type="scientific">Paramuribaculum intestinale</name>
    <dbReference type="NCBI Taxonomy" id="2094151"/>
    <lineage>
        <taxon>Bacteria</taxon>
        <taxon>Pseudomonadati</taxon>
        <taxon>Bacteroidota</taxon>
        <taxon>Bacteroidia</taxon>
        <taxon>Bacteroidales</taxon>
        <taxon>Muribaculaceae</taxon>
        <taxon>Paramuribaculum</taxon>
    </lineage>
</organism>
<reference evidence="2" key="1">
    <citation type="submission" date="2018-02" db="EMBL/GenBank/DDBJ databases">
        <authorList>
            <person name="Clavel T."/>
            <person name="Strowig T."/>
        </authorList>
    </citation>
    <scope>NUCLEOTIDE SEQUENCE [LARGE SCALE GENOMIC DNA]</scope>
    <source>
        <strain evidence="2">DSM 100764</strain>
    </source>
</reference>
<evidence type="ECO:0000313" key="2">
    <source>
        <dbReference type="Proteomes" id="UP000244925"/>
    </source>
</evidence>
<gene>
    <name evidence="1" type="ORF">C5O25_01240</name>
</gene>
<proteinExistence type="predicted"/>